<dbReference type="GO" id="GO:0003964">
    <property type="term" value="F:RNA-directed DNA polymerase activity"/>
    <property type="evidence" value="ECO:0007669"/>
    <property type="project" value="UniProtKB-KW"/>
</dbReference>
<evidence type="ECO:0000313" key="4">
    <source>
        <dbReference type="Proteomes" id="UP001151760"/>
    </source>
</evidence>
<evidence type="ECO:0000313" key="3">
    <source>
        <dbReference type="EMBL" id="GJT19961.1"/>
    </source>
</evidence>
<feature type="domain" description="Reverse transcriptase" evidence="1">
    <location>
        <begin position="276"/>
        <end position="412"/>
    </location>
</feature>
<proteinExistence type="predicted"/>
<sequence length="799" mass="92023">MRETNYDYGPSPFRFFHSWFAMEGFNSFVETTWKSLNIVEPNGLIRLKKKLQALKIAIKAWSKEANKRSNDRKINIQQNLSEVDKLIDQGKSNDEILIKRITLLNDLQELNNRNAMEISQKAKIRWSIEGDENSKYFHGIMNKKRSQLAIRGTLANGEWISEPHRVKNEFFTHFKKQFSPIQAPSICFDFTFPTRLSSDQVQDLERPVTYEEVKRAVWDCGTNKSPGPDGFSFEFYRKYWTTIDDDVFQAVRDFFVNGHFPRGCNSSFIALIPKIQDAKFVKDFRPISLIGSVYKIIAKILANRLCLVLPYLISDVQSAFVANRQILDGPFILNELLSWCKFKKLNGMIFKVDFEKAFDSVKWDYLDETLKAFGFGLKWRNWISSCLNNAMGSVLVNGSPTLEFQFHKGLKQDVASLIGCSILTAPFNYLGVKVGSNMSRINSWDDVISKVPIGVLNHLESIRRNFFYGVDGSDRKLAWIGWNMVLTSKKNGGLGVSSFFAHNRALLFKWVWRFLTDGSSLWTRFIKAIFGNKGALDTHKLIPRRSPWQDVILAIHSLQSKGINLMDFIQKKVGNGENTSFWDDSWLGEVALKVLYKRLYALEMCKSISVAEKMGHPSLSHSFRRMPRGGVEQENYGLLCSKVADLVLPNISDRWCWSLEGSQEFSVKSSRILIDNTILPKAEVPTRWLRVVPIKVNVHAWRVCLDKLPTRANLSLRGMDIPSIACPLCNSAVESTSHIFFACPLARQVWRNFLIWWELEDVAFNSYNEWLIWIVNIRLHKQLKVFLEGILNEIYLVQE</sequence>
<keyword evidence="3" id="KW-0695">RNA-directed DNA polymerase</keyword>
<name>A0ABQ5BYY4_9ASTR</name>
<dbReference type="PANTHER" id="PTHR33116">
    <property type="entry name" value="REVERSE TRANSCRIPTASE ZINC-BINDING DOMAIN-CONTAINING PROTEIN-RELATED-RELATED"/>
    <property type="match status" value="1"/>
</dbReference>
<protein>
    <submittedName>
        <fullName evidence="3">RNA-directed DNA polymerase, eukaryota</fullName>
    </submittedName>
</protein>
<reference evidence="3" key="2">
    <citation type="submission" date="2022-01" db="EMBL/GenBank/DDBJ databases">
        <authorList>
            <person name="Yamashiro T."/>
            <person name="Shiraishi A."/>
            <person name="Satake H."/>
            <person name="Nakayama K."/>
        </authorList>
    </citation>
    <scope>NUCLEOTIDE SEQUENCE</scope>
</reference>
<comment type="caution">
    <text evidence="3">The sequence shown here is derived from an EMBL/GenBank/DDBJ whole genome shotgun (WGS) entry which is preliminary data.</text>
</comment>
<dbReference type="Pfam" id="PF00078">
    <property type="entry name" value="RVT_1"/>
    <property type="match status" value="1"/>
</dbReference>
<gene>
    <name evidence="3" type="ORF">Tco_0878667</name>
</gene>
<dbReference type="Pfam" id="PF13966">
    <property type="entry name" value="zf-RVT"/>
    <property type="match status" value="1"/>
</dbReference>
<dbReference type="InterPro" id="IPR000477">
    <property type="entry name" value="RT_dom"/>
</dbReference>
<accession>A0ABQ5BYY4</accession>
<keyword evidence="3" id="KW-0808">Transferase</keyword>
<reference evidence="3" key="1">
    <citation type="journal article" date="2022" name="Int. J. Mol. Sci.">
        <title>Draft Genome of Tanacetum Coccineum: Genomic Comparison of Closely Related Tanacetum-Family Plants.</title>
        <authorList>
            <person name="Yamashiro T."/>
            <person name="Shiraishi A."/>
            <person name="Nakayama K."/>
            <person name="Satake H."/>
        </authorList>
    </citation>
    <scope>NUCLEOTIDE SEQUENCE</scope>
</reference>
<evidence type="ECO:0000259" key="2">
    <source>
        <dbReference type="Pfam" id="PF13966"/>
    </source>
</evidence>
<keyword evidence="3" id="KW-0548">Nucleotidyltransferase</keyword>
<organism evidence="3 4">
    <name type="scientific">Tanacetum coccineum</name>
    <dbReference type="NCBI Taxonomy" id="301880"/>
    <lineage>
        <taxon>Eukaryota</taxon>
        <taxon>Viridiplantae</taxon>
        <taxon>Streptophyta</taxon>
        <taxon>Embryophyta</taxon>
        <taxon>Tracheophyta</taxon>
        <taxon>Spermatophyta</taxon>
        <taxon>Magnoliopsida</taxon>
        <taxon>eudicotyledons</taxon>
        <taxon>Gunneridae</taxon>
        <taxon>Pentapetalae</taxon>
        <taxon>asterids</taxon>
        <taxon>campanulids</taxon>
        <taxon>Asterales</taxon>
        <taxon>Asteraceae</taxon>
        <taxon>Asteroideae</taxon>
        <taxon>Anthemideae</taxon>
        <taxon>Anthemidinae</taxon>
        <taxon>Tanacetum</taxon>
    </lineage>
</organism>
<dbReference type="PANTHER" id="PTHR33116:SF79">
    <property type="entry name" value="REVERSE TRANSCRIPTASE DOMAIN, ZINC FINGER, CCHC-TYPE-RELATED"/>
    <property type="match status" value="1"/>
</dbReference>
<keyword evidence="4" id="KW-1185">Reference proteome</keyword>
<dbReference type="InterPro" id="IPR026960">
    <property type="entry name" value="RVT-Znf"/>
</dbReference>
<dbReference type="Proteomes" id="UP001151760">
    <property type="component" value="Unassembled WGS sequence"/>
</dbReference>
<evidence type="ECO:0000259" key="1">
    <source>
        <dbReference type="Pfam" id="PF00078"/>
    </source>
</evidence>
<dbReference type="CDD" id="cd01650">
    <property type="entry name" value="RT_nLTR_like"/>
    <property type="match status" value="1"/>
</dbReference>
<feature type="domain" description="Reverse transcriptase zinc-binding" evidence="2">
    <location>
        <begin position="682"/>
        <end position="750"/>
    </location>
</feature>
<dbReference type="EMBL" id="BQNB010013761">
    <property type="protein sequence ID" value="GJT19961.1"/>
    <property type="molecule type" value="Genomic_DNA"/>
</dbReference>